<dbReference type="InterPro" id="IPR017850">
    <property type="entry name" value="Alkaline_phosphatase_core_sf"/>
</dbReference>
<keyword evidence="2" id="KW-0472">Membrane</keyword>
<gene>
    <name evidence="3" type="ORF">RD792_004358</name>
</gene>
<accession>A0ABR0DH67</accession>
<dbReference type="EMBL" id="JAYDYQ010001088">
    <property type="protein sequence ID" value="KAK4488592.1"/>
    <property type="molecule type" value="Genomic_DNA"/>
</dbReference>
<sequence length="275" mass="30720">MAQPTKTAQQSEQFVAQPMRSAHTRCLSQLPKSYLKIEQKRRRESNRQVVEEVEVVEVVEKVEDKQHQPISFWQTAINTEELPYTHTHNSINQSTQSTLKSAQRLSGSPASAASVTICSIDALSSGHPLVRSPIGSHLPRPSIGCETLAHQKGHYIIVYIDIDMSNFISLCLHAQTLARPHSLHIISSHLHIEAFGVKFIANKIIVILYLILIVVVLHGPSGPYPTSEFEHSSIPATVKKIFNLKEFLTKRDAWAGTFDCVLNRTSPRTDCPGKF</sequence>
<keyword evidence="1" id="KW-0378">Hydrolase</keyword>
<feature type="transmembrane region" description="Helical" evidence="2">
    <location>
        <begin position="200"/>
        <end position="219"/>
    </location>
</feature>
<proteinExistence type="predicted"/>
<dbReference type="Proteomes" id="UP001291926">
    <property type="component" value="Unassembled WGS sequence"/>
</dbReference>
<comment type="caution">
    <text evidence="3">The sequence shown here is derived from an EMBL/GenBank/DDBJ whole genome shotgun (WGS) entry which is preliminary data.</text>
</comment>
<keyword evidence="2" id="KW-1133">Transmembrane helix</keyword>
<evidence type="ECO:0000313" key="3">
    <source>
        <dbReference type="EMBL" id="KAK4488592.1"/>
    </source>
</evidence>
<protein>
    <submittedName>
        <fullName evidence="3">Uncharacterized protein</fullName>
    </submittedName>
</protein>
<evidence type="ECO:0000313" key="4">
    <source>
        <dbReference type="Proteomes" id="UP001291926"/>
    </source>
</evidence>
<evidence type="ECO:0000256" key="2">
    <source>
        <dbReference type="SAM" id="Phobius"/>
    </source>
</evidence>
<name>A0ABR0DH67_9LAMI</name>
<dbReference type="InterPro" id="IPR007312">
    <property type="entry name" value="Phosphoesterase"/>
</dbReference>
<keyword evidence="2" id="KW-0812">Transmembrane</keyword>
<dbReference type="PANTHER" id="PTHR31956:SF28">
    <property type="entry name" value="NON-SPECIFIC PHOSPHOLIPASE C4-RELATED"/>
    <property type="match status" value="1"/>
</dbReference>
<reference evidence="3 4" key="1">
    <citation type="journal article" date="2023" name="bioRxiv">
        <title>Genome report: Whole genome sequence and annotation of Penstemon davidsonii.</title>
        <authorList>
            <person name="Ostevik K.L."/>
            <person name="Alabady M."/>
            <person name="Zhang M."/>
            <person name="Rausher M.D."/>
        </authorList>
    </citation>
    <scope>NUCLEOTIDE SEQUENCE [LARGE SCALE GENOMIC DNA]</scope>
    <source>
        <strain evidence="3">DNT005</strain>
        <tissue evidence="3">Whole leaf</tissue>
    </source>
</reference>
<evidence type="ECO:0000256" key="1">
    <source>
        <dbReference type="ARBA" id="ARBA00022801"/>
    </source>
</evidence>
<dbReference type="Gene3D" id="3.40.720.10">
    <property type="entry name" value="Alkaline Phosphatase, subunit A"/>
    <property type="match status" value="1"/>
</dbReference>
<organism evidence="3 4">
    <name type="scientific">Penstemon davidsonii</name>
    <dbReference type="NCBI Taxonomy" id="160366"/>
    <lineage>
        <taxon>Eukaryota</taxon>
        <taxon>Viridiplantae</taxon>
        <taxon>Streptophyta</taxon>
        <taxon>Embryophyta</taxon>
        <taxon>Tracheophyta</taxon>
        <taxon>Spermatophyta</taxon>
        <taxon>Magnoliopsida</taxon>
        <taxon>eudicotyledons</taxon>
        <taxon>Gunneridae</taxon>
        <taxon>Pentapetalae</taxon>
        <taxon>asterids</taxon>
        <taxon>lamiids</taxon>
        <taxon>Lamiales</taxon>
        <taxon>Plantaginaceae</taxon>
        <taxon>Cheloneae</taxon>
        <taxon>Penstemon</taxon>
    </lineage>
</organism>
<dbReference type="PANTHER" id="PTHR31956">
    <property type="entry name" value="NON-SPECIFIC PHOSPHOLIPASE C4-RELATED"/>
    <property type="match status" value="1"/>
</dbReference>
<keyword evidence="4" id="KW-1185">Reference proteome</keyword>